<dbReference type="OrthoDB" id="1357763at2"/>
<evidence type="ECO:0000256" key="3">
    <source>
        <dbReference type="ARBA" id="ARBA00022989"/>
    </source>
</evidence>
<dbReference type="InterPro" id="IPR010982">
    <property type="entry name" value="Lambda_DNA-bd_dom_sf"/>
</dbReference>
<evidence type="ECO:0000256" key="2">
    <source>
        <dbReference type="ARBA" id="ARBA00022692"/>
    </source>
</evidence>
<organism evidence="7 8">
    <name type="scientific">Chryseobacterium oleae</name>
    <dbReference type="NCBI Taxonomy" id="491207"/>
    <lineage>
        <taxon>Bacteria</taxon>
        <taxon>Pseudomonadati</taxon>
        <taxon>Bacteroidota</taxon>
        <taxon>Flavobacteriia</taxon>
        <taxon>Flavobacteriales</taxon>
        <taxon>Weeksellaceae</taxon>
        <taxon>Chryseobacterium group</taxon>
        <taxon>Chryseobacterium</taxon>
    </lineage>
</organism>
<dbReference type="Proteomes" id="UP000198769">
    <property type="component" value="Unassembled WGS sequence"/>
</dbReference>
<keyword evidence="3 5" id="KW-1133">Transmembrane helix</keyword>
<evidence type="ECO:0000256" key="4">
    <source>
        <dbReference type="ARBA" id="ARBA00023136"/>
    </source>
</evidence>
<dbReference type="SMART" id="SM00530">
    <property type="entry name" value="HTH_XRE"/>
    <property type="match status" value="1"/>
</dbReference>
<evidence type="ECO:0000256" key="1">
    <source>
        <dbReference type="ARBA" id="ARBA00004141"/>
    </source>
</evidence>
<dbReference type="SUPFAM" id="SSF47413">
    <property type="entry name" value="lambda repressor-like DNA-binding domains"/>
    <property type="match status" value="1"/>
</dbReference>
<feature type="domain" description="HTH cro/C1-type" evidence="6">
    <location>
        <begin position="5"/>
        <end position="58"/>
    </location>
</feature>
<dbReference type="Pfam" id="PF01381">
    <property type="entry name" value="HTH_3"/>
    <property type="match status" value="1"/>
</dbReference>
<feature type="transmembrane region" description="Helical" evidence="5">
    <location>
        <begin position="107"/>
        <end position="128"/>
    </location>
</feature>
<dbReference type="EMBL" id="FOVD01000008">
    <property type="protein sequence ID" value="SFN79251.1"/>
    <property type="molecule type" value="Genomic_DNA"/>
</dbReference>
<dbReference type="AlphaFoldDB" id="A0A1I5BY55"/>
<evidence type="ECO:0000259" key="6">
    <source>
        <dbReference type="PROSITE" id="PS50943"/>
    </source>
</evidence>
<reference evidence="8" key="1">
    <citation type="submission" date="2016-10" db="EMBL/GenBank/DDBJ databases">
        <authorList>
            <person name="Varghese N."/>
            <person name="Submissions S."/>
        </authorList>
    </citation>
    <scope>NUCLEOTIDE SEQUENCE [LARGE SCALE GENOMIC DNA]</scope>
    <source>
        <strain evidence="8">DSM 25575</strain>
    </source>
</reference>
<dbReference type="RefSeq" id="WP_090026907.1">
    <property type="nucleotide sequence ID" value="NZ_FOVD01000008.1"/>
</dbReference>
<evidence type="ECO:0000313" key="7">
    <source>
        <dbReference type="EMBL" id="SFN79251.1"/>
    </source>
</evidence>
<dbReference type="Gene3D" id="1.10.260.40">
    <property type="entry name" value="lambda repressor-like DNA-binding domains"/>
    <property type="match status" value="1"/>
</dbReference>
<protein>
    <submittedName>
        <fullName evidence="7">DNA-binding transcriptional regulator, XRE-family HTH domain</fullName>
    </submittedName>
</protein>
<dbReference type="GO" id="GO:0003677">
    <property type="term" value="F:DNA binding"/>
    <property type="evidence" value="ECO:0007669"/>
    <property type="project" value="UniProtKB-KW"/>
</dbReference>
<proteinExistence type="predicted"/>
<sequence>MKNAVKILREKKNMTQAELAERSGLSLRTVQRIEAGSILKGFTLKALAKALETEPETLIFSNEETPNIDRAKLINLVALSGLIIPYGGVIFPLILTYKTKDPVNKELGKNIVSIQIILAVIVSVLMIVSPFIQKELSLKIPLFLIFLIAFLCVKLLIIIRNGMCLNKNGDLCIKLKNSFL</sequence>
<dbReference type="InterPro" id="IPR019109">
    <property type="entry name" value="MamF_MmsF"/>
</dbReference>
<keyword evidence="4 5" id="KW-0472">Membrane</keyword>
<feature type="transmembrane region" description="Helical" evidence="5">
    <location>
        <begin position="73"/>
        <end position="95"/>
    </location>
</feature>
<dbReference type="CDD" id="cd00093">
    <property type="entry name" value="HTH_XRE"/>
    <property type="match status" value="1"/>
</dbReference>
<evidence type="ECO:0000313" key="8">
    <source>
        <dbReference type="Proteomes" id="UP000198769"/>
    </source>
</evidence>
<comment type="subcellular location">
    <subcellularLocation>
        <location evidence="1">Membrane</location>
        <topology evidence="1">Multi-pass membrane protein</topology>
    </subcellularLocation>
</comment>
<keyword evidence="2 5" id="KW-0812">Transmembrane</keyword>
<name>A0A1I5BY55_CHROL</name>
<keyword evidence="8" id="KW-1185">Reference proteome</keyword>
<evidence type="ECO:0000256" key="5">
    <source>
        <dbReference type="SAM" id="Phobius"/>
    </source>
</evidence>
<dbReference type="Pfam" id="PF09685">
    <property type="entry name" value="MamF_MmsF"/>
    <property type="match status" value="1"/>
</dbReference>
<gene>
    <name evidence="7" type="ORF">SAMN05421594_4240</name>
</gene>
<dbReference type="PROSITE" id="PS50943">
    <property type="entry name" value="HTH_CROC1"/>
    <property type="match status" value="1"/>
</dbReference>
<dbReference type="InterPro" id="IPR001387">
    <property type="entry name" value="Cro/C1-type_HTH"/>
</dbReference>
<accession>A0A1I5BY55</accession>
<feature type="transmembrane region" description="Helical" evidence="5">
    <location>
        <begin position="140"/>
        <end position="159"/>
    </location>
</feature>
<keyword evidence="7" id="KW-0238">DNA-binding</keyword>